<comment type="caution">
    <text evidence="1">The sequence shown here is derived from an EMBL/GenBank/DDBJ whole genome shotgun (WGS) entry which is preliminary data.</text>
</comment>
<protein>
    <submittedName>
        <fullName evidence="1">Uncharacterized protein</fullName>
    </submittedName>
</protein>
<keyword evidence="2" id="KW-1185">Reference proteome</keyword>
<reference evidence="1" key="1">
    <citation type="submission" date="2023-04" db="EMBL/GenBank/DDBJ databases">
        <title>A chromosome-level genome assembly of the parasitoid wasp Eretmocerus hayati.</title>
        <authorList>
            <person name="Zhong Y."/>
            <person name="Liu S."/>
            <person name="Liu Y."/>
        </authorList>
    </citation>
    <scope>NUCLEOTIDE SEQUENCE</scope>
    <source>
        <strain evidence="1">ZJU_SS_LIU_2023</strain>
    </source>
</reference>
<dbReference type="EMBL" id="CM056742">
    <property type="protein sequence ID" value="KAJ8681397.1"/>
    <property type="molecule type" value="Genomic_DNA"/>
</dbReference>
<proteinExistence type="predicted"/>
<evidence type="ECO:0000313" key="2">
    <source>
        <dbReference type="Proteomes" id="UP001239111"/>
    </source>
</evidence>
<dbReference type="Proteomes" id="UP001239111">
    <property type="component" value="Chromosome 2"/>
</dbReference>
<evidence type="ECO:0000313" key="1">
    <source>
        <dbReference type="EMBL" id="KAJ8681397.1"/>
    </source>
</evidence>
<accession>A0ACC2PDJ5</accession>
<sequence length="102" mass="11041">MEGSSEDLEVVDILESTSMRYPDTTVAEESATRIQTSRCAILALLIDETRSLISEAYNSYGSEVSQAAPDEVEAFYLSAHGATQLLEAAPGSVLESTSDERY</sequence>
<organism evidence="1 2">
    <name type="scientific">Eretmocerus hayati</name>
    <dbReference type="NCBI Taxonomy" id="131215"/>
    <lineage>
        <taxon>Eukaryota</taxon>
        <taxon>Metazoa</taxon>
        <taxon>Ecdysozoa</taxon>
        <taxon>Arthropoda</taxon>
        <taxon>Hexapoda</taxon>
        <taxon>Insecta</taxon>
        <taxon>Pterygota</taxon>
        <taxon>Neoptera</taxon>
        <taxon>Endopterygota</taxon>
        <taxon>Hymenoptera</taxon>
        <taxon>Apocrita</taxon>
        <taxon>Proctotrupomorpha</taxon>
        <taxon>Chalcidoidea</taxon>
        <taxon>Aphelinidae</taxon>
        <taxon>Aphelininae</taxon>
        <taxon>Eretmocerus</taxon>
    </lineage>
</organism>
<name>A0ACC2PDJ5_9HYME</name>
<gene>
    <name evidence="1" type="ORF">QAD02_017184</name>
</gene>